<gene>
    <name evidence="1" type="ORF">M9Y10_001709</name>
</gene>
<sequence>MQFVDIIILIESFEKTNQCREELIYNQRISTLLPLFQSKDIQISICNKNKKQNILFSNILFQKPTDALSVISPQQVQLISNLASYVFANPETMFLAMQNILVQSTKKEISKAQRQEKYNDFLLLCYSAIPSFFGFFSTYEHLSSAFSFYCTVVSSGTSSLSIEIVKHSLIPFYCNGCTYRFIEKVFDQFGTAYCHDPRFNFKQKLINASSLPDNQNELKLLTLFRDEYLQSFANAIINSYQLLPQPHQFLIKFMKVRGWPAVDVLYFFIHDFILTQVLNILKSTPFTTHYECFSTLFVKIIDEEVAKVKKNRNDKNTRSIFNPLLNLFLNAKSFFEVPSAYSVFDLYYTQILTTTSDVRIILDALIEVNTTKNGLINIPEPIKQFIATDNIDQISYDTFWINLYSRKPKTINSSFNWRPVVFPSISIDGKDVNELDTNLDNDEGLSSNCIEVNESLEYCKNSRIFERYLVHQMESIELQHYFNITDTYFKLIILPDCYNLLRDKINIKNWSSTKHSIPDLLNDCMHHIQSERIAQLLLMTIIKSIIPTIVPSCFLTQLQLFEKKWQNHLEEIRQEIQNELPDIFKYKKGNERTALLLNKQLWSAIDHLKCLQIISFEYTLHIIIDSLIQLDDLCNIDDNKNSIIQYTIVISDCPTLISRFLLINTFIFKQKLFNGIISNHNFEKNLWFSLEIAVLKLLEHNKNLLNEFLIIQEELFGFPFANCFL</sequence>
<comment type="caution">
    <text evidence="1">The sequence shown here is derived from an EMBL/GenBank/DDBJ whole genome shotgun (WGS) entry which is preliminary data.</text>
</comment>
<keyword evidence="2" id="KW-1185">Reference proteome</keyword>
<accession>A0ABR2L7S8</accession>
<protein>
    <submittedName>
        <fullName evidence="1">Uncharacterized protein</fullName>
    </submittedName>
</protein>
<proteinExistence type="predicted"/>
<evidence type="ECO:0000313" key="1">
    <source>
        <dbReference type="EMBL" id="KAK8899393.1"/>
    </source>
</evidence>
<dbReference type="EMBL" id="JAPFFF010000001">
    <property type="protein sequence ID" value="KAK8899393.1"/>
    <property type="molecule type" value="Genomic_DNA"/>
</dbReference>
<organism evidence="1 2">
    <name type="scientific">Tritrichomonas musculus</name>
    <dbReference type="NCBI Taxonomy" id="1915356"/>
    <lineage>
        <taxon>Eukaryota</taxon>
        <taxon>Metamonada</taxon>
        <taxon>Parabasalia</taxon>
        <taxon>Tritrichomonadida</taxon>
        <taxon>Tritrichomonadidae</taxon>
        <taxon>Tritrichomonas</taxon>
    </lineage>
</organism>
<dbReference type="Proteomes" id="UP001470230">
    <property type="component" value="Unassembled WGS sequence"/>
</dbReference>
<reference evidence="1 2" key="1">
    <citation type="submission" date="2024-04" db="EMBL/GenBank/DDBJ databases">
        <title>Tritrichomonas musculus Genome.</title>
        <authorList>
            <person name="Alves-Ferreira E."/>
            <person name="Grigg M."/>
            <person name="Lorenzi H."/>
            <person name="Galac M."/>
        </authorList>
    </citation>
    <scope>NUCLEOTIDE SEQUENCE [LARGE SCALE GENOMIC DNA]</scope>
    <source>
        <strain evidence="1 2">EAF2021</strain>
    </source>
</reference>
<evidence type="ECO:0000313" key="2">
    <source>
        <dbReference type="Proteomes" id="UP001470230"/>
    </source>
</evidence>
<name>A0ABR2L7S8_9EUKA</name>